<keyword evidence="3" id="KW-0235">DNA replication</keyword>
<dbReference type="Proteomes" id="UP000266841">
    <property type="component" value="Unassembled WGS sequence"/>
</dbReference>
<dbReference type="OMA" id="AYINCTS"/>
<dbReference type="PANTHER" id="PTHR10507:SF0">
    <property type="entry name" value="CELL DIVISION CONTROL PROTEIN 45 HOMOLOG"/>
    <property type="match status" value="1"/>
</dbReference>
<feature type="compositionally biased region" description="Basic residues" evidence="6">
    <location>
        <begin position="669"/>
        <end position="678"/>
    </location>
</feature>
<evidence type="ECO:0000313" key="8">
    <source>
        <dbReference type="Proteomes" id="UP000266841"/>
    </source>
</evidence>
<feature type="compositionally biased region" description="Low complexity" evidence="6">
    <location>
        <begin position="449"/>
        <end position="467"/>
    </location>
</feature>
<evidence type="ECO:0000313" key="7">
    <source>
        <dbReference type="EMBL" id="EJK49369.1"/>
    </source>
</evidence>
<evidence type="ECO:0000256" key="5">
    <source>
        <dbReference type="ARBA" id="ARBA00023306"/>
    </source>
</evidence>
<feature type="compositionally biased region" description="Acidic residues" evidence="6">
    <location>
        <begin position="236"/>
        <end position="247"/>
    </location>
</feature>
<feature type="compositionally biased region" description="Basic and acidic residues" evidence="6">
    <location>
        <begin position="679"/>
        <end position="697"/>
    </location>
</feature>
<feature type="compositionally biased region" description="Low complexity" evidence="6">
    <location>
        <begin position="641"/>
        <end position="656"/>
    </location>
</feature>
<feature type="region of interest" description="Disordered" evidence="6">
    <location>
        <begin position="632"/>
        <end position="804"/>
    </location>
</feature>
<feature type="compositionally biased region" description="Acidic residues" evidence="6">
    <location>
        <begin position="98"/>
        <end position="110"/>
    </location>
</feature>
<dbReference type="OrthoDB" id="10258882at2759"/>
<comment type="similarity">
    <text evidence="2">Belongs to the CDC45 family.</text>
</comment>
<feature type="region of interest" description="Disordered" evidence="6">
    <location>
        <begin position="509"/>
        <end position="544"/>
    </location>
</feature>
<evidence type="ECO:0000256" key="2">
    <source>
        <dbReference type="ARBA" id="ARBA00010727"/>
    </source>
</evidence>
<dbReference type="GO" id="GO:0003688">
    <property type="term" value="F:DNA replication origin binding"/>
    <property type="evidence" value="ECO:0007669"/>
    <property type="project" value="TreeGrafter"/>
</dbReference>
<accession>K0RAM1</accession>
<dbReference type="AlphaFoldDB" id="K0RAM1"/>
<feature type="region of interest" description="Disordered" evidence="6">
    <location>
        <begin position="432"/>
        <end position="467"/>
    </location>
</feature>
<feature type="compositionally biased region" description="Low complexity" evidence="6">
    <location>
        <begin position="316"/>
        <end position="325"/>
    </location>
</feature>
<reference evidence="7 8" key="1">
    <citation type="journal article" date="2012" name="Genome Biol.">
        <title>Genome and low-iron response of an oceanic diatom adapted to chronic iron limitation.</title>
        <authorList>
            <person name="Lommer M."/>
            <person name="Specht M."/>
            <person name="Roy A.S."/>
            <person name="Kraemer L."/>
            <person name="Andreson R."/>
            <person name="Gutowska M.A."/>
            <person name="Wolf J."/>
            <person name="Bergner S.V."/>
            <person name="Schilhabel M.B."/>
            <person name="Klostermeier U.C."/>
            <person name="Beiko R.G."/>
            <person name="Rosenstiel P."/>
            <person name="Hippler M."/>
            <person name="Laroche J."/>
        </authorList>
    </citation>
    <scope>NUCLEOTIDE SEQUENCE [LARGE SCALE GENOMIC DNA]</scope>
    <source>
        <strain evidence="7 8">CCMP1005</strain>
    </source>
</reference>
<organism evidence="7 8">
    <name type="scientific">Thalassiosira oceanica</name>
    <name type="common">Marine diatom</name>
    <dbReference type="NCBI Taxonomy" id="159749"/>
    <lineage>
        <taxon>Eukaryota</taxon>
        <taxon>Sar</taxon>
        <taxon>Stramenopiles</taxon>
        <taxon>Ochrophyta</taxon>
        <taxon>Bacillariophyta</taxon>
        <taxon>Coscinodiscophyceae</taxon>
        <taxon>Thalassiosirophycidae</taxon>
        <taxon>Thalassiosirales</taxon>
        <taxon>Thalassiosiraceae</taxon>
        <taxon>Thalassiosira</taxon>
    </lineage>
</organism>
<feature type="compositionally biased region" description="Acidic residues" evidence="6">
    <location>
        <begin position="212"/>
        <end position="226"/>
    </location>
</feature>
<feature type="compositionally biased region" description="Low complexity" evidence="6">
    <location>
        <begin position="603"/>
        <end position="613"/>
    </location>
</feature>
<keyword evidence="8" id="KW-1185">Reference proteome</keyword>
<dbReference type="GO" id="GO:0031261">
    <property type="term" value="C:DNA replication preinitiation complex"/>
    <property type="evidence" value="ECO:0007669"/>
    <property type="project" value="TreeGrafter"/>
</dbReference>
<protein>
    <submittedName>
        <fullName evidence="7">Uncharacterized protein</fullName>
    </submittedName>
</protein>
<dbReference type="InterPro" id="IPR003874">
    <property type="entry name" value="CDC45"/>
</dbReference>
<evidence type="ECO:0000256" key="6">
    <source>
        <dbReference type="SAM" id="MobiDB-lite"/>
    </source>
</evidence>
<dbReference type="EMBL" id="AGNL01044862">
    <property type="protein sequence ID" value="EJK49369.1"/>
    <property type="molecule type" value="Genomic_DNA"/>
</dbReference>
<feature type="region of interest" description="Disordered" evidence="6">
    <location>
        <begin position="96"/>
        <end position="121"/>
    </location>
</feature>
<proteinExistence type="inferred from homology"/>
<feature type="compositionally biased region" description="Pro residues" evidence="6">
    <location>
        <begin position="735"/>
        <end position="746"/>
    </location>
</feature>
<feature type="compositionally biased region" description="Acidic residues" evidence="6">
    <location>
        <begin position="255"/>
        <end position="275"/>
    </location>
</feature>
<dbReference type="Pfam" id="PF02724">
    <property type="entry name" value="CDC45"/>
    <property type="match status" value="2"/>
</dbReference>
<dbReference type="GO" id="GO:1902977">
    <property type="term" value="P:mitotic DNA replication preinitiation complex assembly"/>
    <property type="evidence" value="ECO:0007669"/>
    <property type="project" value="TreeGrafter"/>
</dbReference>
<dbReference type="GO" id="GO:0003682">
    <property type="term" value="F:chromatin binding"/>
    <property type="evidence" value="ECO:0007669"/>
    <property type="project" value="TreeGrafter"/>
</dbReference>
<dbReference type="eggNOG" id="KOG2475">
    <property type="taxonomic scope" value="Eukaryota"/>
</dbReference>
<feature type="region of interest" description="Disordered" evidence="6">
    <location>
        <begin position="599"/>
        <end position="618"/>
    </location>
</feature>
<evidence type="ECO:0000256" key="3">
    <source>
        <dbReference type="ARBA" id="ARBA00022705"/>
    </source>
</evidence>
<dbReference type="GO" id="GO:0006270">
    <property type="term" value="P:DNA replication initiation"/>
    <property type="evidence" value="ECO:0007669"/>
    <property type="project" value="InterPro"/>
</dbReference>
<evidence type="ECO:0000256" key="4">
    <source>
        <dbReference type="ARBA" id="ARBA00023242"/>
    </source>
</evidence>
<name>K0RAM1_THAOC</name>
<feature type="compositionally biased region" description="Basic residues" evidence="6">
    <location>
        <begin position="778"/>
        <end position="787"/>
    </location>
</feature>
<feature type="region of interest" description="Disordered" evidence="6">
    <location>
        <begin position="196"/>
        <end position="297"/>
    </location>
</feature>
<dbReference type="GO" id="GO:0000727">
    <property type="term" value="P:double-strand break repair via break-induced replication"/>
    <property type="evidence" value="ECO:0007669"/>
    <property type="project" value="TreeGrafter"/>
</dbReference>
<comment type="caution">
    <text evidence="7">The sequence shown here is derived from an EMBL/GenBank/DDBJ whole genome shotgun (WGS) entry which is preliminary data.</text>
</comment>
<keyword evidence="4" id="KW-0539">Nucleus</keyword>
<gene>
    <name evidence="7" type="ORF">THAOC_31757</name>
</gene>
<dbReference type="PANTHER" id="PTHR10507">
    <property type="entry name" value="CDC45-RELATED PROTEIN"/>
    <property type="match status" value="1"/>
</dbReference>
<sequence>MILNLDQWHLGYASLLRDCRGPSSPGDDDGGGAGGGLPPTVGRALLLVHPDTDAMATARILSYMLRADGVPYQMRPCMGWSRLTKVLARVGVISKGNDEEEADGEEENGEGNDAAGNDGGEADADIRAVVLMNMGANRNLARLFRSRERDLTQPDSYDGAPRAGVKCYVFDCHRPYHLANVHAGKDVVLFNDRELEEDEVPSDGDNLSGDESSSDEESDSDEEDGGEGGGEGGPAGDDDEGEAEFELGDGLGEERFEESDPEEDNDGDDNDDNDGDSTTGPDSNEGKKLGGSGAAGLDTTAATADLTADETLDPSQTQEGEGTTTNTAEPALSFRELHRRRRNRIRLHYSAGSYHASPSSWAAYTLSRQLRFGDTPDLLWLACVGVTDAYLHGRLDVAGYSALAVDLRRHVGRLFPNELVDRAGRAVYAEELDGSSASAPAPRRRWDSARTAVSSSSPSSGSCSSATRACGTAWSTRTSSRAASRCGGGRGGRGSWSYWRRWASRSTRAGSRGRSRDRRLGGGLGRGSTSTPRGSETRDSPSPGTFWDANFTTNFFFFQEYGLGNCSYTGFVRVTGYKSLLSASDMSHAVTALLECSTEAMNGGSSPSAPGDGDMTEEDREDLEMVRNFNNALDAMNPNGSSSSVVPSSLAATAGGASRGGRPDQPRQRGGHGRVHGTRGRDTPRHDAPEADHEHGPGPRRAQRHHPPQPLPLRVPALHERGGEGAAALRSVPRLLPPARPDPPRAVPDGRAPRERQVDGAAVPPPGPPRREAQERHVHGRGVRAARGRGERRAESVRSELRDGREEHEGHVLVRQLRLERRGGRSGGRAEVHRAASLHDGERVKSGLILSRRSFLEGLAAASYDISRTLDGLFQ</sequence>
<feature type="region of interest" description="Disordered" evidence="6">
    <location>
        <begin position="310"/>
        <end position="333"/>
    </location>
</feature>
<comment type="subcellular location">
    <subcellularLocation>
        <location evidence="1">Nucleus</location>
    </subcellularLocation>
</comment>
<feature type="compositionally biased region" description="Basic and acidic residues" evidence="6">
    <location>
        <begin position="788"/>
        <end position="804"/>
    </location>
</feature>
<keyword evidence="5" id="KW-0131">Cell cycle</keyword>
<evidence type="ECO:0000256" key="1">
    <source>
        <dbReference type="ARBA" id="ARBA00004123"/>
    </source>
</evidence>
<dbReference type="GO" id="GO:0003697">
    <property type="term" value="F:single-stranded DNA binding"/>
    <property type="evidence" value="ECO:0007669"/>
    <property type="project" value="TreeGrafter"/>
</dbReference>